<dbReference type="EMBL" id="BNAV01000001">
    <property type="protein sequence ID" value="GHF35165.1"/>
    <property type="molecule type" value="Genomic_DNA"/>
</dbReference>
<sequence>MTLFLTEADVRSVFDWNAAIGALRTAYATPIADDQLPPRGMARAPGAWLRTLSGTLPPEGLMGAKLIAASTAHRRATYLIPLFDLESTELVALLDASLITGFRTAATSALAVDALTPPGPPRVAVIGSGFEAQQHVRALAAVRELASVSVFSPNPASRKAFLDRLAHVGVPMTEAPSAPEAVAGAEVVVCAARARDEKPTLHGEWLEAGMTVVSIGSTLPEQRELDVDALTRADLVVADQPDEVLHDTGDLIAATAAGVPVTKKLRSLNEVLTSGDGRPSAEAVVLYKSVGSAVQDLAVAALCLRRAQETGVGTTLAVGTTTVVKP</sequence>
<dbReference type="AlphaFoldDB" id="A0A8H9MA94"/>
<accession>A0A8H9MA94</accession>
<dbReference type="OrthoDB" id="3812704at2"/>
<evidence type="ECO:0000313" key="2">
    <source>
        <dbReference type="Proteomes" id="UP000658656"/>
    </source>
</evidence>
<dbReference type="PIRSF" id="PIRSF001439">
    <property type="entry name" value="CryM"/>
    <property type="match status" value="1"/>
</dbReference>
<dbReference type="RefSeq" id="WP_145933500.1">
    <property type="nucleotide sequence ID" value="NZ_BNAV01000001.1"/>
</dbReference>
<dbReference type="SUPFAM" id="SSF51735">
    <property type="entry name" value="NAD(P)-binding Rossmann-fold domains"/>
    <property type="match status" value="1"/>
</dbReference>
<organism evidence="1 2">
    <name type="scientific">Amycolatopsis bartoniae</name>
    <dbReference type="NCBI Taxonomy" id="941986"/>
    <lineage>
        <taxon>Bacteria</taxon>
        <taxon>Bacillati</taxon>
        <taxon>Actinomycetota</taxon>
        <taxon>Actinomycetes</taxon>
        <taxon>Pseudonocardiales</taxon>
        <taxon>Pseudonocardiaceae</taxon>
        <taxon>Amycolatopsis</taxon>
    </lineage>
</organism>
<dbReference type="PANTHER" id="PTHR13812:SF19">
    <property type="entry name" value="KETIMINE REDUCTASE MU-CRYSTALLIN"/>
    <property type="match status" value="1"/>
</dbReference>
<dbReference type="InterPro" id="IPR036291">
    <property type="entry name" value="NAD(P)-bd_dom_sf"/>
</dbReference>
<gene>
    <name evidence="1" type="ORF">GCM10017566_04860</name>
</gene>
<dbReference type="GO" id="GO:0005737">
    <property type="term" value="C:cytoplasm"/>
    <property type="evidence" value="ECO:0007669"/>
    <property type="project" value="TreeGrafter"/>
</dbReference>
<reference evidence="1" key="1">
    <citation type="journal article" date="2014" name="Int. J. Syst. Evol. Microbiol.">
        <title>Complete genome sequence of Corynebacterium casei LMG S-19264T (=DSM 44701T), isolated from a smear-ripened cheese.</title>
        <authorList>
            <consortium name="US DOE Joint Genome Institute (JGI-PGF)"/>
            <person name="Walter F."/>
            <person name="Albersmeier A."/>
            <person name="Kalinowski J."/>
            <person name="Ruckert C."/>
        </authorList>
    </citation>
    <scope>NUCLEOTIDE SEQUENCE</scope>
    <source>
        <strain evidence="1">CGMCC 4.7679</strain>
    </source>
</reference>
<dbReference type="Gene3D" id="3.40.50.720">
    <property type="entry name" value="NAD(P)-binding Rossmann-like Domain"/>
    <property type="match status" value="1"/>
</dbReference>
<reference evidence="1" key="2">
    <citation type="submission" date="2020-09" db="EMBL/GenBank/DDBJ databases">
        <authorList>
            <person name="Sun Q."/>
            <person name="Zhou Y."/>
        </authorList>
    </citation>
    <scope>NUCLEOTIDE SEQUENCE</scope>
    <source>
        <strain evidence="1">CGMCC 4.7679</strain>
    </source>
</reference>
<dbReference type="Gene3D" id="3.30.1780.10">
    <property type="entry name" value="ornithine cyclodeaminase, domain 1"/>
    <property type="match status" value="1"/>
</dbReference>
<dbReference type="PANTHER" id="PTHR13812">
    <property type="entry name" value="KETIMINE REDUCTASE MU-CRYSTALLIN"/>
    <property type="match status" value="1"/>
</dbReference>
<keyword evidence="2" id="KW-1185">Reference proteome</keyword>
<name>A0A8H9MA94_9PSEU</name>
<dbReference type="InterPro" id="IPR023401">
    <property type="entry name" value="ODC_N"/>
</dbReference>
<dbReference type="InterPro" id="IPR003462">
    <property type="entry name" value="ODC_Mu_crystall"/>
</dbReference>
<evidence type="ECO:0000313" key="1">
    <source>
        <dbReference type="EMBL" id="GHF35165.1"/>
    </source>
</evidence>
<proteinExistence type="predicted"/>
<dbReference type="Proteomes" id="UP000658656">
    <property type="component" value="Unassembled WGS sequence"/>
</dbReference>
<dbReference type="Pfam" id="PF02423">
    <property type="entry name" value="OCD_Mu_crystall"/>
    <property type="match status" value="1"/>
</dbReference>
<protein>
    <submittedName>
        <fullName evidence="1">Ornithine cyclodeaminase</fullName>
    </submittedName>
</protein>
<comment type="caution">
    <text evidence="1">The sequence shown here is derived from an EMBL/GenBank/DDBJ whole genome shotgun (WGS) entry which is preliminary data.</text>
</comment>